<evidence type="ECO:0000313" key="5">
    <source>
        <dbReference type="Proteomes" id="UP001390963"/>
    </source>
</evidence>
<feature type="transmembrane region" description="Helical" evidence="1">
    <location>
        <begin position="12"/>
        <end position="31"/>
    </location>
</feature>
<dbReference type="EMBL" id="JAZBJM010000002">
    <property type="protein sequence ID" value="MEM0517562.1"/>
    <property type="molecule type" value="Genomic_DNA"/>
</dbReference>
<evidence type="ECO:0000313" key="3">
    <source>
        <dbReference type="EMBL" id="MEM0572632.1"/>
    </source>
</evidence>
<evidence type="ECO:0000313" key="2">
    <source>
        <dbReference type="EMBL" id="MEM0517562.1"/>
    </source>
</evidence>
<gene>
    <name evidence="3" type="ORF">VZD24_03815</name>
    <name evidence="2" type="ORF">VZD85_04295</name>
</gene>
<dbReference type="RefSeq" id="WP_279449708.1">
    <property type="nucleotide sequence ID" value="NZ_JAZBJM010000002.1"/>
</dbReference>
<proteinExistence type="predicted"/>
<dbReference type="AlphaFoldDB" id="A0AB35YQT4"/>
<dbReference type="Proteomes" id="UP001388259">
    <property type="component" value="Unassembled WGS sequence"/>
</dbReference>
<name>A0AB35YQT4_9FLAO</name>
<keyword evidence="1" id="KW-1133">Transmembrane helix</keyword>
<reference evidence="2 5" key="1">
    <citation type="submission" date="2024-01" db="EMBL/GenBank/DDBJ databases">
        <title>Aequorivita flavus sp. nov., isolated from deep-sea sediment.</title>
        <authorList>
            <person name="Chen X."/>
        </authorList>
    </citation>
    <scope>NUCLEOTIDE SEQUENCE</scope>
    <source>
        <strain evidence="2">MCCC 1A16923</strain>
        <strain evidence="3 5">MCCC 1A16935</strain>
    </source>
</reference>
<dbReference type="Pfam" id="PF09527">
    <property type="entry name" value="ATPase_gene1"/>
    <property type="match status" value="1"/>
</dbReference>
<keyword evidence="1" id="KW-0812">Transmembrane</keyword>
<keyword evidence="5" id="KW-1185">Reference proteome</keyword>
<dbReference type="Proteomes" id="UP001390963">
    <property type="component" value="Unassembled WGS sequence"/>
</dbReference>
<dbReference type="EMBL" id="JBANCF010000002">
    <property type="protein sequence ID" value="MEM0572632.1"/>
    <property type="molecule type" value="Genomic_DNA"/>
</dbReference>
<protein>
    <submittedName>
        <fullName evidence="2">AtpZ/AtpI family protein</fullName>
    </submittedName>
</protein>
<evidence type="ECO:0000256" key="1">
    <source>
        <dbReference type="SAM" id="Phobius"/>
    </source>
</evidence>
<feature type="transmembrane region" description="Helical" evidence="1">
    <location>
        <begin position="43"/>
        <end position="63"/>
    </location>
</feature>
<sequence length="73" mass="8188">MSDNNNNLRKWAVFSGIAIQMGVTIGIGVFAGRKLDEIYPNKYAAYTIIFSLLGVFISLYAVIKQLQNMNKKD</sequence>
<comment type="caution">
    <text evidence="2">The sequence shown here is derived from an EMBL/GenBank/DDBJ whole genome shotgun (WGS) entry which is preliminary data.</text>
</comment>
<dbReference type="InterPro" id="IPR032820">
    <property type="entry name" value="ATPase_put"/>
</dbReference>
<keyword evidence="1" id="KW-0472">Membrane</keyword>
<organism evidence="2 4">
    <name type="scientific">Aequorivita flava</name>
    <dbReference type="NCBI Taxonomy" id="3114371"/>
    <lineage>
        <taxon>Bacteria</taxon>
        <taxon>Pseudomonadati</taxon>
        <taxon>Bacteroidota</taxon>
        <taxon>Flavobacteriia</taxon>
        <taxon>Flavobacteriales</taxon>
        <taxon>Flavobacteriaceae</taxon>
        <taxon>Aequorivita</taxon>
    </lineage>
</organism>
<accession>A0AB35YQT4</accession>
<evidence type="ECO:0000313" key="4">
    <source>
        <dbReference type="Proteomes" id="UP001388259"/>
    </source>
</evidence>